<gene>
    <name evidence="1" type="ORF">SAMN05443545_10672</name>
</gene>
<dbReference type="Gene3D" id="3.30.2310.40">
    <property type="match status" value="1"/>
</dbReference>
<dbReference type="OrthoDB" id="6183442at2"/>
<dbReference type="GO" id="GO:0044010">
    <property type="term" value="P:single-species biofilm formation"/>
    <property type="evidence" value="ECO:0007669"/>
    <property type="project" value="InterPro"/>
</dbReference>
<reference evidence="1 2" key="1">
    <citation type="submission" date="2016-10" db="EMBL/GenBank/DDBJ databases">
        <authorList>
            <person name="de Groot N.N."/>
        </authorList>
    </citation>
    <scope>NUCLEOTIDE SEQUENCE [LARGE SCALE GENOMIC DNA]</scope>
    <source>
        <strain evidence="1 2">DSM 19219</strain>
    </source>
</reference>
<dbReference type="InterPro" id="IPR038493">
    <property type="entry name" value="MqsR_sf"/>
</dbReference>
<dbReference type="RefSeq" id="WP_092570132.1">
    <property type="nucleotide sequence ID" value="NZ_BMXH01000010.1"/>
</dbReference>
<dbReference type="EMBL" id="FNNI01000006">
    <property type="protein sequence ID" value="SDX56088.1"/>
    <property type="molecule type" value="Genomic_DNA"/>
</dbReference>
<dbReference type="InterPro" id="IPR031451">
    <property type="entry name" value="MqsR_toxin"/>
</dbReference>
<accession>A0A1H3CQB6</accession>
<dbReference type="AlphaFoldDB" id="A0A1H3CQB6"/>
<dbReference type="GO" id="GO:0017148">
    <property type="term" value="P:negative regulation of translation"/>
    <property type="evidence" value="ECO:0007669"/>
    <property type="project" value="InterPro"/>
</dbReference>
<keyword evidence="2" id="KW-1185">Reference proteome</keyword>
<dbReference type="Proteomes" id="UP000198500">
    <property type="component" value="Unassembled WGS sequence"/>
</dbReference>
<proteinExistence type="predicted"/>
<sequence length="105" mass="12146">MPIHDLRDVHAAARDRRIEYRGRKVMRDTANLGYDLDDVADCLLCLSEREFRKSHVRDVGPSDDEYICCYPRPGSDDDEAVDRLYVKFRLVDDCLIVDLGSFHLA</sequence>
<dbReference type="GO" id="GO:0009372">
    <property type="term" value="P:quorum sensing"/>
    <property type="evidence" value="ECO:0007669"/>
    <property type="project" value="InterPro"/>
</dbReference>
<name>A0A1H3CQB6_9GAMM</name>
<protein>
    <submittedName>
        <fullName evidence="1">Motility quorum-sensing regulator, toxin of MqsA</fullName>
    </submittedName>
</protein>
<evidence type="ECO:0000313" key="1">
    <source>
        <dbReference type="EMBL" id="SDX56088.1"/>
    </source>
</evidence>
<dbReference type="STRING" id="574349.SAMN05443545_10672"/>
<evidence type="ECO:0000313" key="2">
    <source>
        <dbReference type="Proteomes" id="UP000198500"/>
    </source>
</evidence>
<dbReference type="Pfam" id="PF15723">
    <property type="entry name" value="MqsR_toxin"/>
    <property type="match status" value="1"/>
</dbReference>
<organism evidence="1 2">
    <name type="scientific">Aidingimonas halophila</name>
    <dbReference type="NCBI Taxonomy" id="574349"/>
    <lineage>
        <taxon>Bacteria</taxon>
        <taxon>Pseudomonadati</taxon>
        <taxon>Pseudomonadota</taxon>
        <taxon>Gammaproteobacteria</taxon>
        <taxon>Oceanospirillales</taxon>
        <taxon>Halomonadaceae</taxon>
        <taxon>Aidingimonas</taxon>
    </lineage>
</organism>